<feature type="region of interest" description="Disordered" evidence="1">
    <location>
        <begin position="277"/>
        <end position="302"/>
    </location>
</feature>
<protein>
    <recommendedName>
        <fullName evidence="5">Integral membrane protein</fullName>
    </recommendedName>
</protein>
<evidence type="ECO:0000256" key="2">
    <source>
        <dbReference type="SAM" id="Phobius"/>
    </source>
</evidence>
<dbReference type="RefSeq" id="WP_345560265.1">
    <property type="nucleotide sequence ID" value="NZ_BAAAZX010000001.1"/>
</dbReference>
<feature type="transmembrane region" description="Helical" evidence="2">
    <location>
        <begin position="188"/>
        <end position="206"/>
    </location>
</feature>
<keyword evidence="2" id="KW-1133">Transmembrane helix</keyword>
<comment type="caution">
    <text evidence="3">The sequence shown here is derived from an EMBL/GenBank/DDBJ whole genome shotgun (WGS) entry which is preliminary data.</text>
</comment>
<keyword evidence="2" id="KW-0472">Membrane</keyword>
<evidence type="ECO:0000313" key="4">
    <source>
        <dbReference type="Proteomes" id="UP001500456"/>
    </source>
</evidence>
<dbReference type="Proteomes" id="UP001500456">
    <property type="component" value="Unassembled WGS sequence"/>
</dbReference>
<keyword evidence="2" id="KW-0812">Transmembrane</keyword>
<feature type="transmembrane region" description="Helical" evidence="2">
    <location>
        <begin position="45"/>
        <end position="63"/>
    </location>
</feature>
<evidence type="ECO:0000313" key="3">
    <source>
        <dbReference type="EMBL" id="GAA3973587.1"/>
    </source>
</evidence>
<gene>
    <name evidence="3" type="ORF">GCM10022232_00870</name>
</gene>
<feature type="transmembrane region" description="Helical" evidence="2">
    <location>
        <begin position="212"/>
        <end position="231"/>
    </location>
</feature>
<proteinExistence type="predicted"/>
<sequence length="302" mass="32995">MRRVLSVQFAPCALFVAGVLALVRAGSFSGRSDWNAVWPQRPGTAVGVIATITVCASLLGLLLQPFQVRAVRVLEGYWDRWSLTARVAGMLARAQRRRWQALRRRAHAPAGKDTDMRVRADALRRLAAHPPVEVLLPTSLGNALRAGELSAGERYGLTTLTSWPRIYLQVSDRLAEVLRSTRDALDTAVNLCWAFTALTGTGVAALYDEPAAWWLCAAGLMLAAMAYKGAVTVAQAYSGLMHVVYDLHRFDLLDALHHPLPPDEASEAAVFTDVSDRFAGRGRPSRPYDHGPTGGRDDPTER</sequence>
<reference evidence="4" key="1">
    <citation type="journal article" date="2019" name="Int. J. Syst. Evol. Microbiol.">
        <title>The Global Catalogue of Microorganisms (GCM) 10K type strain sequencing project: providing services to taxonomists for standard genome sequencing and annotation.</title>
        <authorList>
            <consortium name="The Broad Institute Genomics Platform"/>
            <consortium name="The Broad Institute Genome Sequencing Center for Infectious Disease"/>
            <person name="Wu L."/>
            <person name="Ma J."/>
        </authorList>
    </citation>
    <scope>NUCLEOTIDE SEQUENCE [LARGE SCALE GENOMIC DNA]</scope>
    <source>
        <strain evidence="4">JCM 16924</strain>
    </source>
</reference>
<keyword evidence="4" id="KW-1185">Reference proteome</keyword>
<accession>A0ABP7PYL3</accession>
<name>A0ABP7PYL3_9ACTN</name>
<evidence type="ECO:0000256" key="1">
    <source>
        <dbReference type="SAM" id="MobiDB-lite"/>
    </source>
</evidence>
<evidence type="ECO:0008006" key="5">
    <source>
        <dbReference type="Google" id="ProtNLM"/>
    </source>
</evidence>
<dbReference type="EMBL" id="BAAAZX010000001">
    <property type="protein sequence ID" value="GAA3973587.1"/>
    <property type="molecule type" value="Genomic_DNA"/>
</dbReference>
<organism evidence="3 4">
    <name type="scientific">Streptomyces plumbiresistens</name>
    <dbReference type="NCBI Taxonomy" id="511811"/>
    <lineage>
        <taxon>Bacteria</taxon>
        <taxon>Bacillati</taxon>
        <taxon>Actinomycetota</taxon>
        <taxon>Actinomycetes</taxon>
        <taxon>Kitasatosporales</taxon>
        <taxon>Streptomycetaceae</taxon>
        <taxon>Streptomyces</taxon>
    </lineage>
</organism>